<dbReference type="InterPro" id="IPR001173">
    <property type="entry name" value="Glyco_trans_2-like"/>
</dbReference>
<dbReference type="PANTHER" id="PTHR43179">
    <property type="entry name" value="RHAMNOSYLTRANSFERASE WBBL"/>
    <property type="match status" value="1"/>
</dbReference>
<dbReference type="Proteomes" id="UP000077667">
    <property type="component" value="Chromosome"/>
</dbReference>
<dbReference type="OrthoDB" id="9771846at2"/>
<dbReference type="Pfam" id="PF00535">
    <property type="entry name" value="Glycos_transf_2"/>
    <property type="match status" value="1"/>
</dbReference>
<reference evidence="2 3" key="1">
    <citation type="submission" date="2016-05" db="EMBL/GenBank/DDBJ databases">
        <title>Niabella ginsenosidivorans BS26 whole genome sequencing.</title>
        <authorList>
            <person name="Im W.T."/>
            <person name="Siddiqi M.Z."/>
        </authorList>
    </citation>
    <scope>NUCLEOTIDE SEQUENCE [LARGE SCALE GENOMIC DNA]</scope>
    <source>
        <strain evidence="2 3">BS26</strain>
    </source>
</reference>
<dbReference type="EMBL" id="CP015772">
    <property type="protein sequence ID" value="ANH83009.1"/>
    <property type="molecule type" value="Genomic_DNA"/>
</dbReference>
<proteinExistence type="predicted"/>
<keyword evidence="3" id="KW-1185">Reference proteome</keyword>
<name>A0A1A9I7I7_9BACT</name>
<dbReference type="InterPro" id="IPR029044">
    <property type="entry name" value="Nucleotide-diphossugar_trans"/>
</dbReference>
<dbReference type="Gene3D" id="3.90.550.10">
    <property type="entry name" value="Spore Coat Polysaccharide Biosynthesis Protein SpsA, Chain A"/>
    <property type="match status" value="1"/>
</dbReference>
<accession>A0A1A9I7I7</accession>
<evidence type="ECO:0000259" key="1">
    <source>
        <dbReference type="Pfam" id="PF00535"/>
    </source>
</evidence>
<dbReference type="PANTHER" id="PTHR43179:SF7">
    <property type="entry name" value="RHAMNOSYLTRANSFERASE WBBL"/>
    <property type="match status" value="1"/>
</dbReference>
<organism evidence="2 3">
    <name type="scientific">Niabella ginsenosidivorans</name>
    <dbReference type="NCBI Taxonomy" id="1176587"/>
    <lineage>
        <taxon>Bacteria</taxon>
        <taxon>Pseudomonadati</taxon>
        <taxon>Bacteroidota</taxon>
        <taxon>Chitinophagia</taxon>
        <taxon>Chitinophagales</taxon>
        <taxon>Chitinophagaceae</taxon>
        <taxon>Niabella</taxon>
    </lineage>
</organism>
<dbReference type="AlphaFoldDB" id="A0A1A9I7I7"/>
<gene>
    <name evidence="2" type="ORF">A8C56_20275</name>
</gene>
<evidence type="ECO:0000313" key="2">
    <source>
        <dbReference type="EMBL" id="ANH83009.1"/>
    </source>
</evidence>
<dbReference type="SUPFAM" id="SSF53448">
    <property type="entry name" value="Nucleotide-diphospho-sugar transferases"/>
    <property type="match status" value="1"/>
</dbReference>
<dbReference type="KEGG" id="nia:A8C56_20275"/>
<sequence length="407" mass="45084">MISIQNPVLLNSFIFAAASDKIEMTLSIIIVNYNVKYFLEHCLHSVRRAIKNIPAEIIIIDNCSSDESFDYLSPLFPEAIWISNKKNRGFGSACNQGLAIAKGTYILFLNPDTLVPEHCFDGCINLFKEHKEIGALGIRMYDGCGRFLKESKRGIPSVKAAFFKLSGISRFFAGSRFFDSYYMGHLDENRDHYAEILAGAFMMIPKSVLEETGSFDEAFFMYGEDVDLSYRIHLTGLKNYYLANPPIIHFKGESTAKNSLGYVKNFYRAMSIFVNKHYSGLSKKIAAGLIHAGIWSHAGLKALSAKLRSSPDTTPATTPATIIIIGKKSAAQSLLALLSEQVQGPIKDPVVVAPETPGLVSLLEQNPTAAVYLCEQDLSFSEMISIVTESRHRFIHFYSGLSIIKGG</sequence>
<dbReference type="STRING" id="1176587.A8C56_20275"/>
<dbReference type="CDD" id="cd04186">
    <property type="entry name" value="GT_2_like_c"/>
    <property type="match status" value="1"/>
</dbReference>
<evidence type="ECO:0000313" key="3">
    <source>
        <dbReference type="Proteomes" id="UP000077667"/>
    </source>
</evidence>
<protein>
    <recommendedName>
        <fullName evidence="1">Glycosyltransferase 2-like domain-containing protein</fullName>
    </recommendedName>
</protein>
<feature type="domain" description="Glycosyltransferase 2-like" evidence="1">
    <location>
        <begin position="27"/>
        <end position="177"/>
    </location>
</feature>